<dbReference type="InterPro" id="IPR036047">
    <property type="entry name" value="F-box-like_dom_sf"/>
</dbReference>
<dbReference type="STRING" id="318479.A0A0N4U7W4"/>
<gene>
    <name evidence="2" type="ORF">DME_LOCUS7257</name>
</gene>
<evidence type="ECO:0000313" key="3">
    <source>
        <dbReference type="Proteomes" id="UP000038040"/>
    </source>
</evidence>
<keyword evidence="4" id="KW-1185">Reference proteome</keyword>
<keyword evidence="1" id="KW-0833">Ubl conjugation pathway</keyword>
<organism evidence="3 5">
    <name type="scientific">Dracunculus medinensis</name>
    <name type="common">Guinea worm</name>
    <dbReference type="NCBI Taxonomy" id="318479"/>
    <lineage>
        <taxon>Eukaryota</taxon>
        <taxon>Metazoa</taxon>
        <taxon>Ecdysozoa</taxon>
        <taxon>Nematoda</taxon>
        <taxon>Chromadorea</taxon>
        <taxon>Rhabditida</taxon>
        <taxon>Spirurina</taxon>
        <taxon>Dracunculoidea</taxon>
        <taxon>Dracunculidae</taxon>
        <taxon>Dracunculus</taxon>
    </lineage>
</organism>
<dbReference type="Proteomes" id="UP000038040">
    <property type="component" value="Unplaced"/>
</dbReference>
<dbReference type="GO" id="GO:0031146">
    <property type="term" value="P:SCF-dependent proteasomal ubiquitin-dependent protein catabolic process"/>
    <property type="evidence" value="ECO:0007669"/>
    <property type="project" value="TreeGrafter"/>
</dbReference>
<protein>
    <submittedName>
        <fullName evidence="5">F-box domain-containing protein</fullName>
    </submittedName>
</protein>
<dbReference type="SUPFAM" id="SSF81383">
    <property type="entry name" value="F-box domain"/>
    <property type="match status" value="1"/>
</dbReference>
<dbReference type="InterPro" id="IPR006553">
    <property type="entry name" value="Leu-rich_rpt_Cys-con_subtyp"/>
</dbReference>
<dbReference type="Gene3D" id="3.80.10.10">
    <property type="entry name" value="Ribonuclease Inhibitor"/>
    <property type="match status" value="2"/>
</dbReference>
<dbReference type="WBParaSite" id="DME_0000309801-mRNA-1">
    <property type="protein sequence ID" value="DME_0000309801-mRNA-1"/>
    <property type="gene ID" value="DME_0000309801"/>
</dbReference>
<dbReference type="SUPFAM" id="SSF52047">
    <property type="entry name" value="RNI-like"/>
    <property type="match status" value="1"/>
</dbReference>
<reference evidence="2 4" key="2">
    <citation type="submission" date="2018-11" db="EMBL/GenBank/DDBJ databases">
        <authorList>
            <consortium name="Pathogen Informatics"/>
        </authorList>
    </citation>
    <scope>NUCLEOTIDE SEQUENCE [LARGE SCALE GENOMIC DNA]</scope>
</reference>
<evidence type="ECO:0000256" key="1">
    <source>
        <dbReference type="ARBA" id="ARBA00022786"/>
    </source>
</evidence>
<evidence type="ECO:0000313" key="4">
    <source>
        <dbReference type="Proteomes" id="UP000274756"/>
    </source>
</evidence>
<dbReference type="GO" id="GO:0019005">
    <property type="term" value="C:SCF ubiquitin ligase complex"/>
    <property type="evidence" value="ECO:0007669"/>
    <property type="project" value="TreeGrafter"/>
</dbReference>
<name>A0A0N4U7W4_DRAME</name>
<dbReference type="SMART" id="SM00367">
    <property type="entry name" value="LRR_CC"/>
    <property type="match status" value="3"/>
</dbReference>
<accession>A0A0N4U7W4</accession>
<dbReference type="InterPro" id="IPR032675">
    <property type="entry name" value="LRR_dom_sf"/>
</dbReference>
<sequence>MEKMSEVILPFGTFDLEAVSSFDGCPLTIADGYYPLSMVDVTACPRWKFREWYRSQILAIYKLKLNKIEFVNESLIDRILYTLLQLPRGTLYKYPSCYSACSLNSIYPTPENYSASVRIACPEDIASPTLDKDNPMSTSIIFEKIFKNVETDECSWIDVPEPAFIAICSYLHPIDIVKNVSAVSRRWNWLVKKLHLCRQARINITDPPYHRYSLGVFLHEQGNWIEKLCINVTCSAKMFVDEEFFDLFPKFMPRVKVLDIGFFPCLYHFFMLNQRYFLTFFCFADYSGLLSKFKNQQTPDFYEVIFAVGFPHLRQLNLNSCKAIKSEDLHVLCKTKRHIDVLSVDGVGFTPCRSIASSIFYYSIKRLYLDGEGMTDADFSAISTCSNLQLLSISFCDTATDLALSYLKKLSALEHLHLRKGKDFSSLALMRFFALSDKNKRIEEFPLRLKFLNMGECVGINDNVVDVITKSCADLHSLCLCWCWSITEVGFANIVRRLRKLMFLDVRGMDMITASSLCDVPYLYLRQLRFLSVEQCCRVRISYVEDIILEMLNLRKIDLFILNYDSYYITLTIGNGKISFESRCDDVYCRAVREELIEYEGLCCMSDVLR</sequence>
<dbReference type="Proteomes" id="UP000274756">
    <property type="component" value="Unassembled WGS sequence"/>
</dbReference>
<evidence type="ECO:0000313" key="5">
    <source>
        <dbReference type="WBParaSite" id="DME_0000309801-mRNA-1"/>
    </source>
</evidence>
<dbReference type="AlphaFoldDB" id="A0A0N4U7W4"/>
<dbReference type="OrthoDB" id="550575at2759"/>
<dbReference type="EMBL" id="UYYG01001159">
    <property type="protein sequence ID" value="VDN57284.1"/>
    <property type="molecule type" value="Genomic_DNA"/>
</dbReference>
<dbReference type="PANTHER" id="PTHR13318">
    <property type="entry name" value="PARTNER OF PAIRED, ISOFORM B-RELATED"/>
    <property type="match status" value="1"/>
</dbReference>
<reference evidence="5" key="1">
    <citation type="submission" date="2017-02" db="UniProtKB">
        <authorList>
            <consortium name="WormBaseParasite"/>
        </authorList>
    </citation>
    <scope>IDENTIFICATION</scope>
</reference>
<proteinExistence type="predicted"/>
<evidence type="ECO:0000313" key="2">
    <source>
        <dbReference type="EMBL" id="VDN57284.1"/>
    </source>
</evidence>